<feature type="compositionally biased region" description="Basic and acidic residues" evidence="3">
    <location>
        <begin position="214"/>
        <end position="225"/>
    </location>
</feature>
<sequence>MPIGDLLAQISGENSSSAPNLQRTSSSTVPAKRKAENDLRPDVVKSSRPMNHPSSNPTSVRTAGGGHGLQKRAPPSQRLVGAKAAASASSLSGAAKTVRPVAGARPTTSSPLTSPSATPKQPLKKGSFAEIIARGQRAQAVMGQVGKIQHKKVEKGATVKVKDDVKPSAPAKTKARTTPGYKGTSKPMTGVNTTTNGTRSKNGARPRPTAPPKRHPDQDPTDKTTKRTSQQPMTGYTGTARPKQGLASKKKDIPRGGALLNAAPARHGSSKRSRYDEDDYDEELDDFIEYDDDDDDDAAAAGRGPGYGHGYASDASSDMEAGIDELDTEEQRAEILARREDIEEERLERSLKAAKEDRKRQALEALRAGKRR</sequence>
<dbReference type="Proteomes" id="UP000562929">
    <property type="component" value="Unassembled WGS sequence"/>
</dbReference>
<feature type="region of interest" description="Disordered" evidence="3">
    <location>
        <begin position="1"/>
        <end position="127"/>
    </location>
</feature>
<proteinExistence type="inferred from homology"/>
<feature type="compositionally biased region" description="Low complexity" evidence="3">
    <location>
        <begin position="81"/>
        <end position="96"/>
    </location>
</feature>
<feature type="compositionally biased region" description="Basic and acidic residues" evidence="3">
    <location>
        <begin position="154"/>
        <end position="166"/>
    </location>
</feature>
<feature type="compositionally biased region" description="Polar residues" evidence="3">
    <location>
        <begin position="186"/>
        <end position="201"/>
    </location>
</feature>
<dbReference type="GO" id="GO:0042393">
    <property type="term" value="F:histone binding"/>
    <property type="evidence" value="ECO:0007669"/>
    <property type="project" value="TreeGrafter"/>
</dbReference>
<gene>
    <name evidence="4" type="ORF">GQ602_006409</name>
</gene>
<feature type="compositionally biased region" description="Polar residues" evidence="3">
    <location>
        <begin position="48"/>
        <end position="61"/>
    </location>
</feature>
<evidence type="ECO:0000256" key="2">
    <source>
        <dbReference type="ARBA" id="ARBA00023054"/>
    </source>
</evidence>
<evidence type="ECO:0000313" key="5">
    <source>
        <dbReference type="Proteomes" id="UP000562929"/>
    </source>
</evidence>
<dbReference type="InterPro" id="IPR013256">
    <property type="entry name" value="Chromatin_SPT2"/>
</dbReference>
<keyword evidence="2" id="KW-0175">Coiled coil</keyword>
<name>A0A8H4Q367_9HYPO</name>
<dbReference type="SMART" id="SM00784">
    <property type="entry name" value="SPT2"/>
    <property type="match status" value="1"/>
</dbReference>
<comment type="caution">
    <text evidence="4">The sequence shown here is derived from an EMBL/GenBank/DDBJ whole genome shotgun (WGS) entry which is preliminary data.</text>
</comment>
<feature type="compositionally biased region" description="Basic and acidic residues" evidence="3">
    <location>
        <begin position="353"/>
        <end position="362"/>
    </location>
</feature>
<feature type="compositionally biased region" description="Polar residues" evidence="3">
    <location>
        <begin position="11"/>
        <end position="29"/>
    </location>
</feature>
<dbReference type="GO" id="GO:0006334">
    <property type="term" value="P:nucleosome assembly"/>
    <property type="evidence" value="ECO:0007669"/>
    <property type="project" value="TreeGrafter"/>
</dbReference>
<evidence type="ECO:0000313" key="4">
    <source>
        <dbReference type="EMBL" id="KAF4583265.1"/>
    </source>
</evidence>
<accession>A0A8H4Q367</accession>
<reference evidence="4 5" key="1">
    <citation type="journal article" date="2020" name="G3 (Bethesda)">
        <title>Genetic Underpinnings of Host Manipulation by Ophiocordyceps as Revealed by Comparative Transcriptomics.</title>
        <authorList>
            <person name="Will I."/>
            <person name="Das B."/>
            <person name="Trinh T."/>
            <person name="Brachmann A."/>
            <person name="Ohm R.A."/>
            <person name="de Bekker C."/>
        </authorList>
    </citation>
    <scope>NUCLEOTIDE SEQUENCE [LARGE SCALE GENOMIC DNA]</scope>
    <source>
        <strain evidence="4 5">EC05</strain>
    </source>
</reference>
<feature type="compositionally biased region" description="Low complexity" evidence="3">
    <location>
        <begin position="106"/>
        <end position="119"/>
    </location>
</feature>
<organism evidence="4 5">
    <name type="scientific">Ophiocordyceps camponoti-floridani</name>
    <dbReference type="NCBI Taxonomy" id="2030778"/>
    <lineage>
        <taxon>Eukaryota</taxon>
        <taxon>Fungi</taxon>
        <taxon>Dikarya</taxon>
        <taxon>Ascomycota</taxon>
        <taxon>Pezizomycotina</taxon>
        <taxon>Sordariomycetes</taxon>
        <taxon>Hypocreomycetidae</taxon>
        <taxon>Hypocreales</taxon>
        <taxon>Ophiocordycipitaceae</taxon>
        <taxon>Ophiocordyceps</taxon>
    </lineage>
</organism>
<evidence type="ECO:0000256" key="3">
    <source>
        <dbReference type="SAM" id="MobiDB-lite"/>
    </source>
</evidence>
<feature type="region of interest" description="Disordered" evidence="3">
    <location>
        <begin position="142"/>
        <end position="327"/>
    </location>
</feature>
<feature type="compositionally biased region" description="Polar residues" evidence="3">
    <location>
        <begin position="227"/>
        <end position="237"/>
    </location>
</feature>
<evidence type="ECO:0000256" key="1">
    <source>
        <dbReference type="ARBA" id="ARBA00006461"/>
    </source>
</evidence>
<dbReference type="PANTHER" id="PTHR22691">
    <property type="entry name" value="YEAST SPT2-RELATED"/>
    <property type="match status" value="1"/>
</dbReference>
<feature type="region of interest" description="Disordered" evidence="3">
    <location>
        <begin position="353"/>
        <end position="372"/>
    </location>
</feature>
<dbReference type="GO" id="GO:0003677">
    <property type="term" value="F:DNA binding"/>
    <property type="evidence" value="ECO:0007669"/>
    <property type="project" value="TreeGrafter"/>
</dbReference>
<dbReference type="EMBL" id="JAACLJ010000007">
    <property type="protein sequence ID" value="KAF4583265.1"/>
    <property type="molecule type" value="Genomic_DNA"/>
</dbReference>
<keyword evidence="5" id="KW-1185">Reference proteome</keyword>
<comment type="similarity">
    <text evidence="1">Belongs to the SPT2 family.</text>
</comment>
<protein>
    <submittedName>
        <fullName evidence="4">Chromatin SPT2</fullName>
    </submittedName>
</protein>
<dbReference type="PANTHER" id="PTHR22691:SF8">
    <property type="entry name" value="PROTEIN SPT2 HOMOLOG"/>
    <property type="match status" value="1"/>
</dbReference>
<dbReference type="AlphaFoldDB" id="A0A8H4Q367"/>
<dbReference type="Pfam" id="PF08243">
    <property type="entry name" value="SPT2"/>
    <property type="match status" value="1"/>
</dbReference>
<feature type="compositionally biased region" description="Acidic residues" evidence="3">
    <location>
        <begin position="276"/>
        <end position="298"/>
    </location>
</feature>
<dbReference type="OrthoDB" id="5430658at2759"/>
<feature type="compositionally biased region" description="Basic and acidic residues" evidence="3">
    <location>
        <begin position="33"/>
        <end position="45"/>
    </location>
</feature>
<dbReference type="GO" id="GO:0005730">
    <property type="term" value="C:nucleolus"/>
    <property type="evidence" value="ECO:0007669"/>
    <property type="project" value="TreeGrafter"/>
</dbReference>
<dbReference type="GO" id="GO:0006360">
    <property type="term" value="P:transcription by RNA polymerase I"/>
    <property type="evidence" value="ECO:0007669"/>
    <property type="project" value="TreeGrafter"/>
</dbReference>